<evidence type="ECO:0000256" key="1">
    <source>
        <dbReference type="SAM" id="Coils"/>
    </source>
</evidence>
<dbReference type="OMA" id="YSLKMHL"/>
<feature type="coiled-coil region" evidence="1">
    <location>
        <begin position="166"/>
        <end position="231"/>
    </location>
</feature>
<organism evidence="4 5">
    <name type="scientific">Ricinus communis</name>
    <name type="common">Castor bean</name>
    <dbReference type="NCBI Taxonomy" id="3988"/>
    <lineage>
        <taxon>Eukaryota</taxon>
        <taxon>Viridiplantae</taxon>
        <taxon>Streptophyta</taxon>
        <taxon>Embryophyta</taxon>
        <taxon>Tracheophyta</taxon>
        <taxon>Spermatophyta</taxon>
        <taxon>Magnoliopsida</taxon>
        <taxon>eudicotyledons</taxon>
        <taxon>Gunneridae</taxon>
        <taxon>Pentapetalae</taxon>
        <taxon>rosids</taxon>
        <taxon>fabids</taxon>
        <taxon>Malpighiales</taxon>
        <taxon>Euphorbiaceae</taxon>
        <taxon>Acalyphoideae</taxon>
        <taxon>Acalypheae</taxon>
        <taxon>Ricinus</taxon>
    </lineage>
</organism>
<dbReference type="Proteomes" id="UP000008311">
    <property type="component" value="Unassembled WGS sequence"/>
</dbReference>
<dbReference type="eggNOG" id="ENOG502QRNX">
    <property type="taxonomic scope" value="Eukaryota"/>
</dbReference>
<dbReference type="EMBL" id="EQ973818">
    <property type="protein sequence ID" value="EEF44824.1"/>
    <property type="molecule type" value="Genomic_DNA"/>
</dbReference>
<dbReference type="InterPro" id="IPR003892">
    <property type="entry name" value="CUE"/>
</dbReference>
<gene>
    <name evidence="4" type="ORF">RCOM_0901070</name>
</gene>
<evidence type="ECO:0000259" key="3">
    <source>
        <dbReference type="PROSITE" id="PS51140"/>
    </source>
</evidence>
<feature type="domain" description="CUE" evidence="3">
    <location>
        <begin position="42"/>
        <end position="85"/>
    </location>
</feature>
<accession>B9RV91</accession>
<dbReference type="InParanoid" id="B9RV91"/>
<evidence type="ECO:0000256" key="2">
    <source>
        <dbReference type="SAM" id="MobiDB-lite"/>
    </source>
</evidence>
<evidence type="ECO:0000313" key="5">
    <source>
        <dbReference type="Proteomes" id="UP000008311"/>
    </source>
</evidence>
<reference evidence="5" key="1">
    <citation type="journal article" date="2010" name="Nat. Biotechnol.">
        <title>Draft genome sequence of the oilseed species Ricinus communis.</title>
        <authorList>
            <person name="Chan A.P."/>
            <person name="Crabtree J."/>
            <person name="Zhao Q."/>
            <person name="Lorenzi H."/>
            <person name="Orvis J."/>
            <person name="Puiu D."/>
            <person name="Melake-Berhan A."/>
            <person name="Jones K.M."/>
            <person name="Redman J."/>
            <person name="Chen G."/>
            <person name="Cahoon E.B."/>
            <person name="Gedil M."/>
            <person name="Stanke M."/>
            <person name="Haas B.J."/>
            <person name="Wortman J.R."/>
            <person name="Fraser-Liggett C.M."/>
            <person name="Ravel J."/>
            <person name="Rabinowicz P.D."/>
        </authorList>
    </citation>
    <scope>NUCLEOTIDE SEQUENCE [LARGE SCALE GENOMIC DNA]</scope>
    <source>
        <strain evidence="5">cv. Hale</strain>
    </source>
</reference>
<feature type="region of interest" description="Disordered" evidence="2">
    <location>
        <begin position="97"/>
        <end position="116"/>
    </location>
</feature>
<dbReference type="STRING" id="3988.B9RV91"/>
<proteinExistence type="predicted"/>
<sequence>MSAIVCGSKRSHYYFDEEFPSTPVSKRHRCSSSSPPHVRFSPPPSPFLHLKSLFPLLDPQLLEKALEECGNDLESAIKSLNEQNSCFVEEAAPKPVQDALPDEGDATASGNVAPPTNLPVDGAEWVDLLVREMMSATSVDDAKSRASRVLEALEKSIHMHAADETAQSFEKESVMLKEQIEALIRDNTILKRAVAIQHERQKEFEEKNRELQQLKQLVSQYQEQLKSLEVNNYTLMMHLRQAEQSSPIPGRFHPDVF</sequence>
<dbReference type="OrthoDB" id="440455at2759"/>
<dbReference type="GO" id="GO:0043130">
    <property type="term" value="F:ubiquitin binding"/>
    <property type="evidence" value="ECO:0007669"/>
    <property type="project" value="InterPro"/>
</dbReference>
<evidence type="ECO:0000313" key="4">
    <source>
        <dbReference type="EMBL" id="EEF44824.1"/>
    </source>
</evidence>
<dbReference type="PROSITE" id="PS51140">
    <property type="entry name" value="CUE"/>
    <property type="match status" value="1"/>
</dbReference>
<dbReference type="AlphaFoldDB" id="B9RV91"/>
<keyword evidence="1" id="KW-0175">Coiled coil</keyword>
<dbReference type="Pfam" id="PF02845">
    <property type="entry name" value="CUE"/>
    <property type="match status" value="1"/>
</dbReference>
<dbReference type="PANTHER" id="PTHR31245:SF20">
    <property type="entry name" value="F18B13.13 PROTEIN"/>
    <property type="match status" value="1"/>
</dbReference>
<dbReference type="PANTHER" id="PTHR31245">
    <property type="entry name" value="UBIQUITIN SYSTEM COMPONENT CUE PROTEIN"/>
    <property type="match status" value="1"/>
</dbReference>
<dbReference type="CDD" id="cd14279">
    <property type="entry name" value="CUE"/>
    <property type="match status" value="1"/>
</dbReference>
<name>B9RV91_RICCO</name>
<keyword evidence="5" id="KW-1185">Reference proteome</keyword>
<protein>
    <recommendedName>
        <fullName evidence="3">CUE domain-containing protein</fullName>
    </recommendedName>
</protein>
<dbReference type="KEGG" id="rcu:8282361"/>
<dbReference type="InterPro" id="IPR009060">
    <property type="entry name" value="UBA-like_sf"/>
</dbReference>
<dbReference type="SUPFAM" id="SSF46934">
    <property type="entry name" value="UBA-like"/>
    <property type="match status" value="1"/>
</dbReference>